<sequence>MSYALPTKGAAGQCIAGEVVRGFVFEFISCFGLSSVVLCLSENEMNVCECGMEMQRMFARRRGSRIVDERIVVTVGDNHSRWFYDTFCASAERAINNGFVYFYLEFTEECGMEMQRMFARRRGSRIVDERIVVTVGDNHSRWFYDTFCASAERAINNGVWNGDAKDVGKTSGFPYC</sequence>
<gene>
    <name evidence="1" type="ORF">Tcan_06261</name>
</gene>
<reference evidence="1 2" key="1">
    <citation type="submission" date="2014-11" db="EMBL/GenBank/DDBJ databases">
        <title>Genetic blueprint of the zoonotic pathogen Toxocara canis.</title>
        <authorList>
            <person name="Zhu X.-Q."/>
            <person name="Korhonen P.K."/>
            <person name="Cai H."/>
            <person name="Young N.D."/>
            <person name="Nejsum P."/>
            <person name="von Samson-Himmelstjerna G."/>
            <person name="Boag P.R."/>
            <person name="Tan P."/>
            <person name="Li Q."/>
            <person name="Min J."/>
            <person name="Yang Y."/>
            <person name="Wang X."/>
            <person name="Fang X."/>
            <person name="Hall R.S."/>
            <person name="Hofmann A."/>
            <person name="Sternberg P.W."/>
            <person name="Jex A.R."/>
            <person name="Gasser R.B."/>
        </authorList>
    </citation>
    <scope>NUCLEOTIDE SEQUENCE [LARGE SCALE GENOMIC DNA]</scope>
    <source>
        <strain evidence="1">PN_DK_2014</strain>
    </source>
</reference>
<dbReference type="Proteomes" id="UP000031036">
    <property type="component" value="Unassembled WGS sequence"/>
</dbReference>
<evidence type="ECO:0000313" key="2">
    <source>
        <dbReference type="Proteomes" id="UP000031036"/>
    </source>
</evidence>
<dbReference type="AlphaFoldDB" id="A0A0B2VJ11"/>
<evidence type="ECO:0000313" key="1">
    <source>
        <dbReference type="EMBL" id="KHN83486.1"/>
    </source>
</evidence>
<dbReference type="EMBL" id="JPKZ01001188">
    <property type="protein sequence ID" value="KHN83486.1"/>
    <property type="molecule type" value="Genomic_DNA"/>
</dbReference>
<comment type="caution">
    <text evidence="1">The sequence shown here is derived from an EMBL/GenBank/DDBJ whole genome shotgun (WGS) entry which is preliminary data.</text>
</comment>
<accession>A0A0B2VJ11</accession>
<organism evidence="1 2">
    <name type="scientific">Toxocara canis</name>
    <name type="common">Canine roundworm</name>
    <dbReference type="NCBI Taxonomy" id="6265"/>
    <lineage>
        <taxon>Eukaryota</taxon>
        <taxon>Metazoa</taxon>
        <taxon>Ecdysozoa</taxon>
        <taxon>Nematoda</taxon>
        <taxon>Chromadorea</taxon>
        <taxon>Rhabditida</taxon>
        <taxon>Spirurina</taxon>
        <taxon>Ascaridomorpha</taxon>
        <taxon>Ascaridoidea</taxon>
        <taxon>Toxocaridae</taxon>
        <taxon>Toxocara</taxon>
    </lineage>
</organism>
<proteinExistence type="predicted"/>
<name>A0A0B2VJ11_TOXCA</name>
<protein>
    <submittedName>
        <fullName evidence="1">Uncharacterized protein</fullName>
    </submittedName>
</protein>
<keyword evidence="2" id="KW-1185">Reference proteome</keyword>